<protein>
    <submittedName>
        <fullName evidence="1">Uncharacterized protein</fullName>
    </submittedName>
</protein>
<dbReference type="Proteomes" id="UP000299102">
    <property type="component" value="Unassembled WGS sequence"/>
</dbReference>
<dbReference type="EMBL" id="BGZK01001682">
    <property type="protein sequence ID" value="GBP84490.1"/>
    <property type="molecule type" value="Genomic_DNA"/>
</dbReference>
<name>A0A4C1Z9W3_EUMVA</name>
<evidence type="ECO:0000313" key="1">
    <source>
        <dbReference type="EMBL" id="GBP84490.1"/>
    </source>
</evidence>
<proteinExistence type="predicted"/>
<reference evidence="1 2" key="1">
    <citation type="journal article" date="2019" name="Commun. Biol.">
        <title>The bagworm genome reveals a unique fibroin gene that provides high tensile strength.</title>
        <authorList>
            <person name="Kono N."/>
            <person name="Nakamura H."/>
            <person name="Ohtoshi R."/>
            <person name="Tomita M."/>
            <person name="Numata K."/>
            <person name="Arakawa K."/>
        </authorList>
    </citation>
    <scope>NUCLEOTIDE SEQUENCE [LARGE SCALE GENOMIC DNA]</scope>
</reference>
<sequence length="288" mass="32007">MAVTGGSRSSLRRRGGLKEVTQLRTTSSFDLDVASSEQSLESSRKAISRNEKDTTVKYKYHVYMSNTRKVPCDRHSLGDDERESFRLKCGKCSDFDLSQSPKRFSEEEAEVLSTLRRSGPAPSQSGWVAFHVVSSTTNVPLFGHLTRSVIRVLSSAGRISDVYTSSAPAPPCHSPEFEGFLGWMPRRYSQATPTHTFTPAPALTPTPTSTNADAHALEHAHIHSKRDTRWKATHPDWDGAGPLRPRLLRHTPPPNLEPLEQRHLELMAIGLCSPSYLFTNSTPPGRLF</sequence>
<evidence type="ECO:0000313" key="2">
    <source>
        <dbReference type="Proteomes" id="UP000299102"/>
    </source>
</evidence>
<dbReference type="AlphaFoldDB" id="A0A4C1Z9W3"/>
<keyword evidence="2" id="KW-1185">Reference proteome</keyword>
<gene>
    <name evidence="1" type="ORF">EVAR_62122_1</name>
</gene>
<accession>A0A4C1Z9W3</accession>
<comment type="caution">
    <text evidence="1">The sequence shown here is derived from an EMBL/GenBank/DDBJ whole genome shotgun (WGS) entry which is preliminary data.</text>
</comment>
<organism evidence="1 2">
    <name type="scientific">Eumeta variegata</name>
    <name type="common">Bagworm moth</name>
    <name type="synonym">Eumeta japonica</name>
    <dbReference type="NCBI Taxonomy" id="151549"/>
    <lineage>
        <taxon>Eukaryota</taxon>
        <taxon>Metazoa</taxon>
        <taxon>Ecdysozoa</taxon>
        <taxon>Arthropoda</taxon>
        <taxon>Hexapoda</taxon>
        <taxon>Insecta</taxon>
        <taxon>Pterygota</taxon>
        <taxon>Neoptera</taxon>
        <taxon>Endopterygota</taxon>
        <taxon>Lepidoptera</taxon>
        <taxon>Glossata</taxon>
        <taxon>Ditrysia</taxon>
        <taxon>Tineoidea</taxon>
        <taxon>Psychidae</taxon>
        <taxon>Oiketicinae</taxon>
        <taxon>Eumeta</taxon>
    </lineage>
</organism>